<keyword evidence="6" id="KW-0830">Ubiquinone</keyword>
<dbReference type="GO" id="GO:0102208">
    <property type="term" value="F:2-polyprenyl-6-hydroxyphenol methylase activity"/>
    <property type="evidence" value="ECO:0007669"/>
    <property type="project" value="UniProtKB-EC"/>
</dbReference>
<evidence type="ECO:0000256" key="3">
    <source>
        <dbReference type="ARBA" id="ARBA00022691"/>
    </source>
</evidence>
<evidence type="ECO:0000313" key="6">
    <source>
        <dbReference type="EMBL" id="PQM49026.1"/>
    </source>
</evidence>
<dbReference type="EMBL" id="PPEA01000106">
    <property type="protein sequence ID" value="PQM49026.1"/>
    <property type="molecule type" value="Genomic_DNA"/>
</dbReference>
<keyword evidence="3" id="KW-0949">S-adenosyl-L-methionine</keyword>
<dbReference type="Gene3D" id="3.40.50.150">
    <property type="entry name" value="Vaccinia Virus protein VP39"/>
    <property type="match status" value="1"/>
</dbReference>
<comment type="caution">
    <text evidence="5">The sequence shown here is derived from an EMBL/GenBank/DDBJ whole genome shotgun (WGS) entry which is preliminary data.</text>
</comment>
<dbReference type="EMBL" id="MLQM01000005">
    <property type="protein sequence ID" value="OHV06449.1"/>
    <property type="molecule type" value="Genomic_DNA"/>
</dbReference>
<evidence type="ECO:0000313" key="8">
    <source>
        <dbReference type="Proteomes" id="UP000238296"/>
    </source>
</evidence>
<dbReference type="Pfam" id="PF13649">
    <property type="entry name" value="Methyltransf_25"/>
    <property type="match status" value="1"/>
</dbReference>
<dbReference type="SUPFAM" id="SSF53335">
    <property type="entry name" value="S-adenosyl-L-methionine-dependent methyltransferases"/>
    <property type="match status" value="1"/>
</dbReference>
<dbReference type="Proteomes" id="UP000179734">
    <property type="component" value="Unassembled WGS sequence"/>
</dbReference>
<dbReference type="RefSeq" id="WP_071020838.1">
    <property type="nucleotide sequence ID" value="NZ_MLQM01000005.1"/>
</dbReference>
<dbReference type="GO" id="GO:0032259">
    <property type="term" value="P:methylation"/>
    <property type="evidence" value="ECO:0007669"/>
    <property type="project" value="UniProtKB-KW"/>
</dbReference>
<dbReference type="Proteomes" id="UP000238296">
    <property type="component" value="Unassembled WGS sequence"/>
</dbReference>
<dbReference type="AlphaFoldDB" id="A0A1S1NPQ7"/>
<keyword evidence="7" id="KW-1185">Reference proteome</keyword>
<dbReference type="PANTHER" id="PTHR43464:SF19">
    <property type="entry name" value="UBIQUINONE BIOSYNTHESIS O-METHYLTRANSFERASE, MITOCHONDRIAL"/>
    <property type="match status" value="1"/>
</dbReference>
<dbReference type="CDD" id="cd02440">
    <property type="entry name" value="AdoMet_MTases"/>
    <property type="match status" value="1"/>
</dbReference>
<reference evidence="6" key="3">
    <citation type="submission" date="2018-01" db="EMBL/GenBank/DDBJ databases">
        <authorList>
            <person name="Gaut B.S."/>
            <person name="Morton B.R."/>
            <person name="Clegg M.T."/>
            <person name="Duvall M.R."/>
        </authorList>
    </citation>
    <scope>NUCLEOTIDE SEQUENCE</scope>
    <source>
        <strain evidence="6">ATCC BAA-2683</strain>
    </source>
</reference>
<evidence type="ECO:0000256" key="2">
    <source>
        <dbReference type="ARBA" id="ARBA00022679"/>
    </source>
</evidence>
<evidence type="ECO:0000259" key="4">
    <source>
        <dbReference type="Pfam" id="PF13649"/>
    </source>
</evidence>
<keyword evidence="1 5" id="KW-0489">Methyltransferase</keyword>
<evidence type="ECO:0000313" key="5">
    <source>
        <dbReference type="EMBL" id="OHV06449.1"/>
    </source>
</evidence>
<name>A0A1S1NPQ7_9MYCO</name>
<accession>A0A1S1NPQ7</accession>
<gene>
    <name evidence="6" type="primary">ubiG_2</name>
    <name evidence="5" type="ORF">BKN37_02450</name>
    <name evidence="6" type="ORF">C1Y40_00758</name>
</gene>
<dbReference type="PANTHER" id="PTHR43464">
    <property type="entry name" value="METHYLTRANSFERASE"/>
    <property type="match status" value="1"/>
</dbReference>
<feature type="domain" description="Methyltransferase" evidence="4">
    <location>
        <begin position="46"/>
        <end position="140"/>
    </location>
</feature>
<reference evidence="6 8" key="2">
    <citation type="journal article" date="2017" name="Int. J. Syst. Evol. Microbiol.">
        <title>Mycobacterium talmoniae sp. nov., a slowly growing mycobacterium isolated from human respiratory samples.</title>
        <authorList>
            <person name="Davidson R.M."/>
            <person name="DeGroote M.A."/>
            <person name="Marola J.L."/>
            <person name="Buss S."/>
            <person name="Jones V."/>
            <person name="McNeil M.R."/>
            <person name="Freifeld A.G."/>
            <person name="Elaine Epperson L."/>
            <person name="Hasan N.A."/>
            <person name="Jackson M."/>
            <person name="Iwen P.C."/>
            <person name="Salfinger M."/>
            <person name="Strong M."/>
        </authorList>
    </citation>
    <scope>NUCLEOTIDE SEQUENCE [LARGE SCALE GENOMIC DNA]</scope>
    <source>
        <strain evidence="6 8">ATCC BAA-2683</strain>
    </source>
</reference>
<dbReference type="EC" id="2.1.1.222" evidence="6"/>
<sequence length="201" mass="21378">MGAKHLLFKAMYRLGFTPWDGHPLARGLRDLIEGNGSPPLPPGTAVDLGCGTGDNTVYLAQQGWQVTGVDFVPKALDQARVKAAANGVAVTFANVDVTRLSSAGVGSGFTLVVDSGCLHGMNDADRDAYVREVTAVTAPDARLLIIAFIPGGSLGVRGIDQAEIERRFTPDWQLVSAGAEPDYRPSNGDHPMHHYVLARRS</sequence>
<reference evidence="5 7" key="1">
    <citation type="submission" date="2016-10" db="EMBL/GenBank/DDBJ databases">
        <title>Genome sequence of Mycobacterium talmonii.</title>
        <authorList>
            <person name="Greninger A.L."/>
            <person name="Elliott B."/>
            <person name="Vasireddy S."/>
            <person name="Vasireddy R."/>
        </authorList>
    </citation>
    <scope>NUCLEOTIDE SEQUENCE [LARGE SCALE GENOMIC DNA]</scope>
    <source>
        <strain evidence="5">MO-5499</strain>
        <strain evidence="7">NE-TNMC-100812</strain>
    </source>
</reference>
<dbReference type="InterPro" id="IPR029063">
    <property type="entry name" value="SAM-dependent_MTases_sf"/>
</dbReference>
<organism evidence="5 7">
    <name type="scientific">Mycobacterium talmoniae</name>
    <dbReference type="NCBI Taxonomy" id="1858794"/>
    <lineage>
        <taxon>Bacteria</taxon>
        <taxon>Bacillati</taxon>
        <taxon>Actinomycetota</taxon>
        <taxon>Actinomycetes</taxon>
        <taxon>Mycobacteriales</taxon>
        <taxon>Mycobacteriaceae</taxon>
        <taxon>Mycobacterium</taxon>
    </lineage>
</organism>
<proteinExistence type="predicted"/>
<protein>
    <submittedName>
        <fullName evidence="5">Methyltransferase type 12</fullName>
    </submittedName>
    <submittedName>
        <fullName evidence="6">Ubiquinone biosynthesis O-methyltransferase</fullName>
        <ecNumber evidence="6">2.1.1.222</ecNumber>
    </submittedName>
</protein>
<dbReference type="InterPro" id="IPR041698">
    <property type="entry name" value="Methyltransf_25"/>
</dbReference>
<keyword evidence="2 5" id="KW-0808">Transferase</keyword>
<evidence type="ECO:0000256" key="1">
    <source>
        <dbReference type="ARBA" id="ARBA00022603"/>
    </source>
</evidence>
<evidence type="ECO:0000313" key="7">
    <source>
        <dbReference type="Proteomes" id="UP000179734"/>
    </source>
</evidence>